<dbReference type="SUPFAM" id="SSF52980">
    <property type="entry name" value="Restriction endonuclease-like"/>
    <property type="match status" value="1"/>
</dbReference>
<feature type="domain" description="ERCC4" evidence="1">
    <location>
        <begin position="2"/>
        <end position="85"/>
    </location>
</feature>
<dbReference type="AlphaFoldDB" id="A0A0H5QHP3"/>
<dbReference type="GO" id="GO:0004518">
    <property type="term" value="F:nuclease activity"/>
    <property type="evidence" value="ECO:0007669"/>
    <property type="project" value="InterPro"/>
</dbReference>
<dbReference type="GO" id="GO:0006259">
    <property type="term" value="P:DNA metabolic process"/>
    <property type="evidence" value="ECO:0007669"/>
    <property type="project" value="UniProtKB-ARBA"/>
</dbReference>
<protein>
    <recommendedName>
        <fullName evidence="1">ERCC4 domain-containing protein</fullName>
    </recommendedName>
</protein>
<dbReference type="InterPro" id="IPR011335">
    <property type="entry name" value="Restrct_endonuc-II-like"/>
</dbReference>
<dbReference type="EMBL" id="LN853246">
    <property type="protein sequence ID" value="CRY95412.1"/>
    <property type="molecule type" value="Genomic_DNA"/>
</dbReference>
<sequence>MRVIVDTREQRPFDFLSQAPDIETERGTLALGDYSIAGLTDRVAVERKSLADLVACLGAERERFQRELMRAAALEAFAVVVEANWQDLATGKYRSRLAPASGMASVLAFMARHRVPFLFAGNRPLAEAVTAGFLRQYLRGKEHELKAVGAAVGVKPGI</sequence>
<proteinExistence type="predicted"/>
<organism evidence="2">
    <name type="scientific">uncultured prokaryote</name>
    <dbReference type="NCBI Taxonomy" id="198431"/>
    <lineage>
        <taxon>unclassified sequences</taxon>
        <taxon>environmental samples</taxon>
    </lineage>
</organism>
<reference evidence="2" key="1">
    <citation type="submission" date="2015-06" db="EMBL/GenBank/DDBJ databases">
        <authorList>
            <person name="Joergensen T."/>
        </authorList>
    </citation>
    <scope>NUCLEOTIDE SEQUENCE</scope>
    <source>
        <plasmid evidence="2">pRGRH0617</plasmid>
    </source>
</reference>
<dbReference type="Pfam" id="PF02732">
    <property type="entry name" value="ERCC4"/>
    <property type="match status" value="1"/>
</dbReference>
<keyword evidence="2" id="KW-0614">Plasmid</keyword>
<reference evidence="2" key="2">
    <citation type="submission" date="2015-07" db="EMBL/GenBank/DDBJ databases">
        <title>Plasmids, circular viruses and viroids from rat gut.</title>
        <authorList>
            <person name="Jorgensen T.J."/>
            <person name="Hansen M.A."/>
            <person name="Xu Z."/>
            <person name="Tabak M.A."/>
            <person name="Sorensen S.J."/>
            <person name="Hansen L.H."/>
        </authorList>
    </citation>
    <scope>NUCLEOTIDE SEQUENCE</scope>
    <source>
        <plasmid evidence="2">pRGRH0617</plasmid>
    </source>
</reference>
<dbReference type="SMART" id="SM00891">
    <property type="entry name" value="ERCC4"/>
    <property type="match status" value="1"/>
</dbReference>
<evidence type="ECO:0000259" key="1">
    <source>
        <dbReference type="SMART" id="SM00891"/>
    </source>
</evidence>
<evidence type="ECO:0000313" key="2">
    <source>
        <dbReference type="EMBL" id="CRY95412.1"/>
    </source>
</evidence>
<dbReference type="InterPro" id="IPR006166">
    <property type="entry name" value="ERCC4_domain"/>
</dbReference>
<name>A0A0H5QHP3_9ZZZZ</name>
<dbReference type="Gene3D" id="3.40.50.10130">
    <property type="match status" value="1"/>
</dbReference>
<dbReference type="GO" id="GO:0003677">
    <property type="term" value="F:DNA binding"/>
    <property type="evidence" value="ECO:0007669"/>
    <property type="project" value="InterPro"/>
</dbReference>
<geneLocation type="plasmid" evidence="2">
    <name>pRGRH0617</name>
</geneLocation>
<accession>A0A0H5QHP3</accession>